<reference evidence="2" key="1">
    <citation type="submission" date="2023-07" db="EMBL/GenBank/DDBJ databases">
        <title>30 novel species of actinomycetes from the DSMZ collection.</title>
        <authorList>
            <person name="Nouioui I."/>
        </authorList>
    </citation>
    <scope>NUCLEOTIDE SEQUENCE [LARGE SCALE GENOMIC DNA]</scope>
    <source>
        <strain evidence="2">DSM 44743</strain>
    </source>
</reference>
<accession>A0ABU2MB99</accession>
<dbReference type="EMBL" id="JAVREP010000007">
    <property type="protein sequence ID" value="MDT0329226.1"/>
    <property type="molecule type" value="Genomic_DNA"/>
</dbReference>
<evidence type="ECO:0000313" key="1">
    <source>
        <dbReference type="EMBL" id="MDT0329226.1"/>
    </source>
</evidence>
<comment type="caution">
    <text evidence="1">The sequence shown here is derived from an EMBL/GenBank/DDBJ whole genome shotgun (WGS) entry which is preliminary data.</text>
</comment>
<sequence>MNTPSHHPRPPDPPRVSARPIHLHPETQLAFSASHCPLYANALALARWAGPTVPVTPRGFPEPPLIGEAVRALSLRPAGLPPEPSGDAGPTRAEDLSSIDPLFALPWWEAIRLGMVELAAGQARPAPDLEERARDPRQILRWWNDMFETTVESVRGDLAGTEPGTTGPDLLPRVLRSLYEAPDRSRVPLSDLVTELSTGPEALSGLSDRVRHRLSDLLLPMLWQLTEIGAVHLDHRHARPSSGPCLVRLTPLGRFGVREILLSVGVPAPLIEDFSRVGAAEFLDSLHSFSLDGRLIAIDSWLAARTPARALREIGGAVDRPGSALRRWDGAKVLNLTSSHLGPHLRALLGSERPALVSLAAIVLLGSRMLDQGEIDRIMEDHGPWVVVDMVAAAMSTGEIGLVDFLTSPDTAGLETLLLDDVDRLRRVDHPDTVRVLEALCRVHPDPDRAARFRAAAVRVRRDRH</sequence>
<evidence type="ECO:0000313" key="2">
    <source>
        <dbReference type="Proteomes" id="UP001183390"/>
    </source>
</evidence>
<proteinExistence type="predicted"/>
<keyword evidence="2" id="KW-1185">Reference proteome</keyword>
<dbReference type="RefSeq" id="WP_311511889.1">
    <property type="nucleotide sequence ID" value="NZ_JAVREP010000007.1"/>
</dbReference>
<name>A0ABU2MB99_9ACTN</name>
<gene>
    <name evidence="1" type="ORF">RM479_12470</name>
</gene>
<dbReference type="Proteomes" id="UP001183390">
    <property type="component" value="Unassembled WGS sequence"/>
</dbReference>
<protein>
    <submittedName>
        <fullName evidence="1">Uncharacterized protein</fullName>
    </submittedName>
</protein>
<organism evidence="1 2">
    <name type="scientific">Nocardiopsis lambiniae</name>
    <dbReference type="NCBI Taxonomy" id="3075539"/>
    <lineage>
        <taxon>Bacteria</taxon>
        <taxon>Bacillati</taxon>
        <taxon>Actinomycetota</taxon>
        <taxon>Actinomycetes</taxon>
        <taxon>Streptosporangiales</taxon>
        <taxon>Nocardiopsidaceae</taxon>
        <taxon>Nocardiopsis</taxon>
    </lineage>
</organism>